<dbReference type="InterPro" id="IPR027417">
    <property type="entry name" value="P-loop_NTPase"/>
</dbReference>
<evidence type="ECO:0000313" key="11">
    <source>
        <dbReference type="EMBL" id="CAD6267210.1"/>
    </source>
</evidence>
<keyword evidence="12" id="KW-1185">Reference proteome</keyword>
<dbReference type="GO" id="GO:0043531">
    <property type="term" value="F:ADP binding"/>
    <property type="evidence" value="ECO:0007669"/>
    <property type="project" value="InterPro"/>
</dbReference>
<dbReference type="InterPro" id="IPR041118">
    <property type="entry name" value="Rx_N"/>
</dbReference>
<dbReference type="Pfam" id="PF23598">
    <property type="entry name" value="LRR_14"/>
    <property type="match status" value="1"/>
</dbReference>
<dbReference type="InterPro" id="IPR038005">
    <property type="entry name" value="RX-like_CC"/>
</dbReference>
<dbReference type="GO" id="GO:0042742">
    <property type="term" value="P:defense response to bacterium"/>
    <property type="evidence" value="ECO:0007669"/>
    <property type="project" value="UniProtKB-ARBA"/>
</dbReference>
<evidence type="ECO:0000256" key="1">
    <source>
        <dbReference type="ARBA" id="ARBA00008894"/>
    </source>
</evidence>
<evidence type="ECO:0000256" key="4">
    <source>
        <dbReference type="ARBA" id="ARBA00022741"/>
    </source>
</evidence>
<feature type="domain" description="Disease resistance N-terminal" evidence="8">
    <location>
        <begin position="7"/>
        <end position="94"/>
    </location>
</feature>
<keyword evidence="4" id="KW-0547">Nucleotide-binding</keyword>
<evidence type="ECO:0000259" key="10">
    <source>
        <dbReference type="Pfam" id="PF23598"/>
    </source>
</evidence>
<accession>A0A811RAZ4</accession>
<dbReference type="GO" id="GO:0002758">
    <property type="term" value="P:innate immune response-activating signaling pathway"/>
    <property type="evidence" value="ECO:0007669"/>
    <property type="project" value="UniProtKB-ARBA"/>
</dbReference>
<feature type="domain" description="Disease resistance R13L4/SHOC-2-like LRR" evidence="10">
    <location>
        <begin position="544"/>
        <end position="882"/>
    </location>
</feature>
<proteinExistence type="inferred from homology"/>
<organism evidence="11 12">
    <name type="scientific">Miscanthus lutarioriparius</name>
    <dbReference type="NCBI Taxonomy" id="422564"/>
    <lineage>
        <taxon>Eukaryota</taxon>
        <taxon>Viridiplantae</taxon>
        <taxon>Streptophyta</taxon>
        <taxon>Embryophyta</taxon>
        <taxon>Tracheophyta</taxon>
        <taxon>Spermatophyta</taxon>
        <taxon>Magnoliopsida</taxon>
        <taxon>Liliopsida</taxon>
        <taxon>Poales</taxon>
        <taxon>Poaceae</taxon>
        <taxon>PACMAD clade</taxon>
        <taxon>Panicoideae</taxon>
        <taxon>Andropogonodae</taxon>
        <taxon>Andropogoneae</taxon>
        <taxon>Saccharinae</taxon>
        <taxon>Miscanthus</taxon>
    </lineage>
</organism>
<evidence type="ECO:0000259" key="8">
    <source>
        <dbReference type="Pfam" id="PF18052"/>
    </source>
</evidence>
<evidence type="ECO:0000256" key="2">
    <source>
        <dbReference type="ARBA" id="ARBA00022614"/>
    </source>
</evidence>
<evidence type="ECO:0000256" key="6">
    <source>
        <dbReference type="ARBA" id="ARBA00023054"/>
    </source>
</evidence>
<dbReference type="InterPro" id="IPR032675">
    <property type="entry name" value="LRR_dom_sf"/>
</dbReference>
<dbReference type="OrthoDB" id="694647at2759"/>
<evidence type="ECO:0000259" key="9">
    <source>
        <dbReference type="Pfam" id="PF23559"/>
    </source>
</evidence>
<comment type="similarity">
    <text evidence="1">Belongs to the disease resistance NB-LRR family.</text>
</comment>
<dbReference type="AlphaFoldDB" id="A0A811RAZ4"/>
<dbReference type="Pfam" id="PF23559">
    <property type="entry name" value="WHD_DRP"/>
    <property type="match status" value="1"/>
</dbReference>
<comment type="caution">
    <text evidence="11">The sequence shown here is derived from an EMBL/GenBank/DDBJ whole genome shotgun (WGS) entry which is preliminary data.</text>
</comment>
<keyword evidence="6" id="KW-0175">Coiled coil</keyword>
<evidence type="ECO:0000256" key="5">
    <source>
        <dbReference type="ARBA" id="ARBA00022821"/>
    </source>
</evidence>
<dbReference type="Gene3D" id="1.20.5.4130">
    <property type="match status" value="1"/>
</dbReference>
<keyword evidence="5" id="KW-0611">Plant defense</keyword>
<dbReference type="InterPro" id="IPR036388">
    <property type="entry name" value="WH-like_DNA-bd_sf"/>
</dbReference>
<dbReference type="InterPro" id="IPR002182">
    <property type="entry name" value="NB-ARC"/>
</dbReference>
<evidence type="ECO:0000259" key="7">
    <source>
        <dbReference type="Pfam" id="PF00931"/>
    </source>
</evidence>
<dbReference type="PANTHER" id="PTHR23155">
    <property type="entry name" value="DISEASE RESISTANCE PROTEIN RP"/>
    <property type="match status" value="1"/>
</dbReference>
<dbReference type="SUPFAM" id="SSF52540">
    <property type="entry name" value="P-loop containing nucleoside triphosphate hydrolases"/>
    <property type="match status" value="1"/>
</dbReference>
<keyword evidence="2" id="KW-0433">Leucine-rich repeat</keyword>
<dbReference type="Pfam" id="PF00931">
    <property type="entry name" value="NB-ARC"/>
    <property type="match status" value="1"/>
</dbReference>
<name>A0A811RAZ4_9POAL</name>
<dbReference type="SUPFAM" id="SSF52058">
    <property type="entry name" value="L domain-like"/>
    <property type="match status" value="1"/>
</dbReference>
<dbReference type="PRINTS" id="PR00364">
    <property type="entry name" value="DISEASERSIST"/>
</dbReference>
<dbReference type="CDD" id="cd14798">
    <property type="entry name" value="RX-CC_like"/>
    <property type="match status" value="1"/>
</dbReference>
<sequence length="997" mass="113923">MSVVLGAIASLAPKLLQLLKSEYDLQKNLKKRVESVHDQLENIQAALHKLSAVPWDELDEQLKIWARQIRNASYDMEDVLDTFLLRVEGGEPVNRSKLNRAMKKMGGLFGQLKARRDITEAIDDIEQKLQKAADWHTRYKVDDIVANYSARAEDPRLLDFYRKASRLVGIDEPRDELIEMLSIRKDDADASNNEVKIISIVGIGGLGKTTLAKAVYDKVYHQFDCGARVPVGCHADPRKVLRDIIIDLVNDAKKNCSSLSNSKDSLKEKRYFIVVDDIWDIETWESIKDIFVDSNPRSRIIATTRKSNVSEKFGKVYRMKKLTDIQSEILLYTRTFDGVEENSWPDKDELAVVSQKILHRCDGVPLAIVTIGSLLVGKPIKEWSNVYDSVGFSDGDDTQVNNMKKILSFGYYDLPCHLRTCMLYLGMFPEDYTVSRDKLILMWIAEGLVKQTKKEKDLVNVGDSYFIELINRGMIQPVEKFGFVTGCRVHDMVLHMIRDLSREELFLVVQEQDSSKEESQPSGIRRLALHKAKPIQVNDKDMQKVRYFNAMYCGTDMIPPVVGFKLLRVLSLVSCPLKGHLDTRYLGKLLHLRYLSLQSTPVRELPKDIGRLKFLQTLILTGTEIEELPTSLGQLTELMCLCADDKTRGPDWIGKLTSLVHLQMFFAADDKCFVKELGNLRNLRTLHTRITLQDEEQRSKQFARKDAIMQPSLFVLCCNNLRSLILDPLKFNRLPEWINPQALPKLCILSLHFSALYQQDMEIIGKFKQLCVLWINNSGFSIKFSISGGGRFQNLKCIQCHGLYQVQFVQGAMPVLEVFVLRIPVCVIKEDDFGLDFGLRNLPALQKVTAQINCSYCLPTEVVEVEAKLTHTFNSLPSRPTFKIHRVCEDRMVKSSDSEIEGQKKKSKIINRWNDKNGGPEDSWNKLIIRRNFITQWNCEVAEMGKLITNLNLSDDIRNKASPNGEQHSIRVVERMREDATFIKIVGREHCIASHCI</sequence>
<dbReference type="PANTHER" id="PTHR23155:SF1181">
    <property type="entry name" value="OS08G0170200 PROTEIN"/>
    <property type="match status" value="1"/>
</dbReference>
<dbReference type="Gene3D" id="3.40.50.300">
    <property type="entry name" value="P-loop containing nucleotide triphosphate hydrolases"/>
    <property type="match status" value="1"/>
</dbReference>
<dbReference type="InterPro" id="IPR058922">
    <property type="entry name" value="WHD_DRP"/>
</dbReference>
<gene>
    <name evidence="11" type="ORF">NCGR_LOCUS50515</name>
</gene>
<dbReference type="Gene3D" id="1.10.10.10">
    <property type="entry name" value="Winged helix-like DNA-binding domain superfamily/Winged helix DNA-binding domain"/>
    <property type="match status" value="1"/>
</dbReference>
<keyword evidence="3" id="KW-0677">Repeat</keyword>
<dbReference type="Gene3D" id="1.10.8.430">
    <property type="entry name" value="Helical domain of apoptotic protease-activating factors"/>
    <property type="match status" value="1"/>
</dbReference>
<dbReference type="InterPro" id="IPR042197">
    <property type="entry name" value="Apaf_helical"/>
</dbReference>
<evidence type="ECO:0000313" key="12">
    <source>
        <dbReference type="Proteomes" id="UP000604825"/>
    </source>
</evidence>
<dbReference type="FunFam" id="1.10.10.10:FF:000322">
    <property type="entry name" value="Probable disease resistance protein At1g63360"/>
    <property type="match status" value="1"/>
</dbReference>
<dbReference type="Gene3D" id="3.80.10.10">
    <property type="entry name" value="Ribonuclease Inhibitor"/>
    <property type="match status" value="1"/>
</dbReference>
<protein>
    <submittedName>
        <fullName evidence="11">Uncharacterized protein</fullName>
    </submittedName>
</protein>
<dbReference type="Pfam" id="PF18052">
    <property type="entry name" value="Rx_N"/>
    <property type="match status" value="1"/>
</dbReference>
<evidence type="ECO:0000256" key="3">
    <source>
        <dbReference type="ARBA" id="ARBA00022737"/>
    </source>
</evidence>
<dbReference type="GO" id="GO:0009626">
    <property type="term" value="P:plant-type hypersensitive response"/>
    <property type="evidence" value="ECO:0007669"/>
    <property type="project" value="UniProtKB-ARBA"/>
</dbReference>
<feature type="domain" description="Disease resistance protein winged helix" evidence="9">
    <location>
        <begin position="427"/>
        <end position="496"/>
    </location>
</feature>
<dbReference type="InterPro" id="IPR055414">
    <property type="entry name" value="LRR_R13L4/SHOC2-like"/>
</dbReference>
<dbReference type="InterPro" id="IPR044974">
    <property type="entry name" value="Disease_R_plants"/>
</dbReference>
<dbReference type="EMBL" id="CAJGYO010000014">
    <property type="protein sequence ID" value="CAD6267210.1"/>
    <property type="molecule type" value="Genomic_DNA"/>
</dbReference>
<reference evidence="11" key="1">
    <citation type="submission" date="2020-10" db="EMBL/GenBank/DDBJ databases">
        <authorList>
            <person name="Han B."/>
            <person name="Lu T."/>
            <person name="Zhao Q."/>
            <person name="Huang X."/>
            <person name="Zhao Y."/>
        </authorList>
    </citation>
    <scope>NUCLEOTIDE SEQUENCE</scope>
</reference>
<feature type="domain" description="NB-ARC" evidence="7">
    <location>
        <begin position="192"/>
        <end position="317"/>
    </location>
</feature>
<dbReference type="Proteomes" id="UP000604825">
    <property type="component" value="Unassembled WGS sequence"/>
</dbReference>